<proteinExistence type="predicted"/>
<dbReference type="KEGG" id="asal:CFBP5507_16290"/>
<dbReference type="AlphaFoldDB" id="A0A9X9KD95"/>
<evidence type="ECO:0000313" key="1">
    <source>
        <dbReference type="EMBL" id="UYZ09263.1"/>
    </source>
</evidence>
<dbReference type="Proteomes" id="UP000298735">
    <property type="component" value="Chromosome Linear"/>
</dbReference>
<evidence type="ECO:0000313" key="2">
    <source>
        <dbReference type="Proteomes" id="UP000298735"/>
    </source>
</evidence>
<organism evidence="1 2">
    <name type="scientific">Agrobacterium salinitolerans</name>
    <dbReference type="NCBI Taxonomy" id="1183413"/>
    <lineage>
        <taxon>Bacteria</taxon>
        <taxon>Pseudomonadati</taxon>
        <taxon>Pseudomonadota</taxon>
        <taxon>Alphaproteobacteria</taxon>
        <taxon>Hyphomicrobiales</taxon>
        <taxon>Rhizobiaceae</taxon>
        <taxon>Rhizobium/Agrobacterium group</taxon>
        <taxon>Agrobacterium</taxon>
    </lineage>
</organism>
<protein>
    <submittedName>
        <fullName evidence="1">Uncharacterized protein</fullName>
    </submittedName>
</protein>
<sequence>MPVHGAGSQHKGTIDRRSLVFMDRRRITVVERLIAVGQNADTVATSAIEPRNDPTLLDMLDGARHAVFDAEVAVVFEEDDPVTGGEGAFAVTGPLVCLPVATLATSNGDFDY</sequence>
<gene>
    <name evidence="1" type="ORF">CFBP5507_16290</name>
</gene>
<dbReference type="EMBL" id="CP109969">
    <property type="protein sequence ID" value="UYZ09263.1"/>
    <property type="molecule type" value="Genomic_DNA"/>
</dbReference>
<reference evidence="1" key="1">
    <citation type="submission" date="2022-10" db="EMBL/GenBank/DDBJ databases">
        <title>Complete genome sequence of Agrobacterium salinitolerans CFBP5507.</title>
        <authorList>
            <person name="Tchabashvili S."/>
            <person name="Yen H.-C."/>
            <person name="Haryono M."/>
            <person name="Lin Y.-C."/>
            <person name="Lai E.-M."/>
            <person name="Kuo C.-H."/>
        </authorList>
    </citation>
    <scope>NUCLEOTIDE SEQUENCE</scope>
    <source>
        <strain evidence="1">CFBP5507</strain>
    </source>
</reference>
<name>A0A9X9KD95_9HYPH</name>
<accession>A0A9X9KD95</accession>